<dbReference type="Pfam" id="PF14579">
    <property type="entry name" value="HHH_6"/>
    <property type="match status" value="1"/>
</dbReference>
<protein>
    <recommendedName>
        <fullName evidence="14 15">DNA polymerase III PolC-type</fullName>
        <shortName evidence="15">PolIII</shortName>
        <ecNumber evidence="3 15">2.7.7.7</ecNumber>
    </recommendedName>
</protein>
<dbReference type="PANTHER" id="PTHR32294:SF5">
    <property type="entry name" value="DNA POLYMERASE III POLC-TYPE"/>
    <property type="match status" value="1"/>
</dbReference>
<dbReference type="InterPro" id="IPR006054">
    <property type="entry name" value="DnaQ"/>
</dbReference>
<keyword evidence="19" id="KW-1185">Reference proteome</keyword>
<dbReference type="InterPro" id="IPR029460">
    <property type="entry name" value="DNAPol_HHH"/>
</dbReference>
<dbReference type="InterPro" id="IPR004365">
    <property type="entry name" value="NA-bd_OB_tRNA"/>
</dbReference>
<dbReference type="OrthoDB" id="9804290at2"/>
<evidence type="ECO:0000256" key="6">
    <source>
        <dbReference type="ARBA" id="ARBA00022695"/>
    </source>
</evidence>
<dbReference type="GO" id="GO:0008408">
    <property type="term" value="F:3'-5' exonuclease activity"/>
    <property type="evidence" value="ECO:0007669"/>
    <property type="project" value="UniProtKB-UniRule"/>
</dbReference>
<dbReference type="InterPro" id="IPR028112">
    <property type="entry name" value="DNA_PolC-type_N_I"/>
</dbReference>
<comment type="similarity">
    <text evidence="15">Belongs to the DNA polymerase type-C family. PolC subfamily.</text>
</comment>
<dbReference type="InterPro" id="IPR012340">
    <property type="entry name" value="NA-bd_OB-fold"/>
</dbReference>
<dbReference type="CDD" id="cd04484">
    <property type="entry name" value="polC_OBF"/>
    <property type="match status" value="1"/>
</dbReference>
<evidence type="ECO:0000256" key="5">
    <source>
        <dbReference type="ARBA" id="ARBA00022679"/>
    </source>
</evidence>
<dbReference type="InterPro" id="IPR040982">
    <property type="entry name" value="DNA_pol3_finger"/>
</dbReference>
<comment type="catalytic activity">
    <reaction evidence="13 15">
        <text>DNA(n) + a 2'-deoxyribonucleoside 5'-triphosphate = DNA(n+1) + diphosphate</text>
        <dbReference type="Rhea" id="RHEA:22508"/>
        <dbReference type="Rhea" id="RHEA-COMP:17339"/>
        <dbReference type="Rhea" id="RHEA-COMP:17340"/>
        <dbReference type="ChEBI" id="CHEBI:33019"/>
        <dbReference type="ChEBI" id="CHEBI:61560"/>
        <dbReference type="ChEBI" id="CHEBI:173112"/>
        <dbReference type="EC" id="2.7.7.7"/>
    </reaction>
</comment>
<evidence type="ECO:0000256" key="14">
    <source>
        <dbReference type="ARBA" id="ARBA00070925"/>
    </source>
</evidence>
<dbReference type="Gene3D" id="3.20.20.140">
    <property type="entry name" value="Metal-dependent hydrolases"/>
    <property type="match status" value="2"/>
</dbReference>
<evidence type="ECO:0000313" key="18">
    <source>
        <dbReference type="EMBL" id="PVY85205.1"/>
    </source>
</evidence>
<dbReference type="Gene3D" id="3.30.1900.20">
    <property type="match status" value="2"/>
</dbReference>
<evidence type="ECO:0000256" key="2">
    <source>
        <dbReference type="ARBA" id="ARBA00004496"/>
    </source>
</evidence>
<dbReference type="NCBIfam" id="NF001688">
    <property type="entry name" value="PRK00448.1"/>
    <property type="match status" value="1"/>
</dbReference>
<dbReference type="InterPro" id="IPR036397">
    <property type="entry name" value="RNaseH_sf"/>
</dbReference>
<evidence type="ECO:0000256" key="3">
    <source>
        <dbReference type="ARBA" id="ARBA00012417"/>
    </source>
</evidence>
<dbReference type="Pfam" id="PF17657">
    <property type="entry name" value="DNA_pol3_finger"/>
    <property type="match status" value="1"/>
</dbReference>
<evidence type="ECO:0000313" key="19">
    <source>
        <dbReference type="Proteomes" id="UP000245433"/>
    </source>
</evidence>
<dbReference type="HAMAP" id="MF_00356">
    <property type="entry name" value="DNApol_PolC"/>
    <property type="match status" value="1"/>
</dbReference>
<evidence type="ECO:0000256" key="13">
    <source>
        <dbReference type="ARBA" id="ARBA00049244"/>
    </source>
</evidence>
<keyword evidence="8 15" id="KW-0540">Nuclease</keyword>
<dbReference type="InterPro" id="IPR004805">
    <property type="entry name" value="DnaE2/DnaE/PolC"/>
</dbReference>
<dbReference type="InterPro" id="IPR003141">
    <property type="entry name" value="Pol/His_phosphatase_N"/>
</dbReference>
<keyword evidence="6 15" id="KW-0548">Nucleotidyltransferase</keyword>
<feature type="domain" description="Polymerase/histidinol phosphatase N-terminal" evidence="17">
    <location>
        <begin position="332"/>
        <end position="399"/>
    </location>
</feature>
<dbReference type="EMBL" id="QEKT01000002">
    <property type="protein sequence ID" value="PVY85205.1"/>
    <property type="molecule type" value="Genomic_DNA"/>
</dbReference>
<proteinExistence type="inferred from homology"/>
<keyword evidence="5 15" id="KW-0808">Transferase</keyword>
<sequence>MSLDQSQQLIKLLDHVQIADDMRAAFQAGAIQEVLVNPAEGSWHFVITLPQVLPFDLYVHFQKSLQKSFANIAQVTLSIKGAATAVDEQLLNQYWPLVLHQTELNHAAIEQLTQSSSLALSEQGTVVKIKTAAPVLFDQLNADIVAQIGASYQDFGFPKLSFEPLLDQALAQQIQDNVARHHEQLQESLQKAIVAAESQAGSASSGHGPLRLGRKIAKNAEITRLNTIDNEENRIVIEGYIFNQEIRELRSGRKLLTVKLTDYSSSISAKKFSNNENDEAVFDEIKTGMWVKMSGNVQEDQYAHELVMNIYDLEVIDHEDRSEPYEGDEQRIELQAHTNMSAMDAVTNFDQVGALAKKWGQTALAVVDNGNVQGFPVAIAAGAKYGLKILYGMEANLVEDGQPIAFNLADINLLDSKLTYVAFDLETTGLSAVSDRIIELSAVKMELGNVVDKFSEYINPGFPLSEFTTNLTSITDAMVANAKPEKEVIDAFREWSAGTVMVGHNVTFDVDFLNATYARYQEAPITNPIIDTLPFTRWLYPDYKSYRLGTIAKRFNINLEQAHRAIYDAETTGHIGWRLIKEAYERHQLDNHQQLNDHMTDEAAWRHGRPSHMTLLVKNQVGLKNLYKLVSTSNIDFFAKVPRLPRSVMDHYREGLLLGSGDTSGEVIITLIEKGYEAARKKAQYYDYLEIQPLENYAPMLATQLIESQEQLKQLLTEMVKLGQELNKLVVVTGDVKYTNPEDKIYRDILIGSQPGNPLNRTVLPEVYFKTTQALLDEFAFLGEATAKEVVITNTHKIADLLEDLEPLKSGSYPPKIPGAGDELRDKTIAAAKKAYGTPLPVEIQERIDKELKAIVGNGFAPHYMISQKLVAKSNKDGYLVGSRGSVGSSFVATMSGITEVNPLPPHYRSAHGDYFELVDSKKYGSGYDLPDKEDPNHPGEFLIGDGQNIPFETFMGYTGNKVPDIDLNFSGDYQPIAHNYMKVMFGENNVYKAGTIATVAEKTAFGYVKAYERDHDERFRGAEVERLAQGVTGVKRTTGQHPGGILIVPREYEVYDFTPVQYPADDQHSLWKTTHMDYHSIHDNLLKMDILGHDDPTMVRTLKDLSGIDPQSIPANDPGVLSLFTSTDALGVTPEQIFSKTGTLGLPEFGTNFVRGMLEDTQPKTYSELLQISGLSHGTDVWLGNAHDLVEAGTATIGTVIGTRDKIMTDLINWGLPAADSFNIMEKVRKGKGITDEYQQLMREHQVPEWYIESCLKIKYMFPRAHAAAYVLMALRIAYFKVYFPTIYYATYFSVRADNFDIVVMSRGKQATKDALAKLRALGNDATVGDRNLQTVLEMANEALERGIDFKMVDLAESQATDWVIDGNTLIPPFVTIPGLGENVAKQIVAARTEKDFISKEDLKKRGKVSQSIIEFMSQNSVLDGLPEENQLSLFEF</sequence>
<dbReference type="GO" id="GO:0005737">
    <property type="term" value="C:cytoplasm"/>
    <property type="evidence" value="ECO:0007669"/>
    <property type="project" value="UniProtKB-SubCell"/>
</dbReference>
<comment type="caution">
    <text evidence="18">The sequence shown here is derived from an EMBL/GenBank/DDBJ whole genome shotgun (WGS) entry which is preliminary data.</text>
</comment>
<organism evidence="18 19">
    <name type="scientific">Convivina intestini</name>
    <dbReference type="NCBI Taxonomy" id="1505726"/>
    <lineage>
        <taxon>Bacteria</taxon>
        <taxon>Bacillati</taxon>
        <taxon>Bacillota</taxon>
        <taxon>Bacilli</taxon>
        <taxon>Lactobacillales</taxon>
        <taxon>Lactobacillaceae</taxon>
        <taxon>Convivina</taxon>
    </lineage>
</organism>
<evidence type="ECO:0000256" key="12">
    <source>
        <dbReference type="ARBA" id="ARBA00025611"/>
    </source>
</evidence>
<accession>A0A2U1DBY9</accession>
<name>A0A2U1DBY9_9LACO</name>
<evidence type="ECO:0000256" key="8">
    <source>
        <dbReference type="ARBA" id="ARBA00022722"/>
    </source>
</evidence>
<evidence type="ECO:0000256" key="11">
    <source>
        <dbReference type="ARBA" id="ARBA00022932"/>
    </source>
</evidence>
<evidence type="ECO:0000259" key="16">
    <source>
        <dbReference type="SMART" id="SM00479"/>
    </source>
</evidence>
<evidence type="ECO:0000256" key="1">
    <source>
        <dbReference type="ARBA" id="ARBA00003452"/>
    </source>
</evidence>
<dbReference type="Pfam" id="PF07733">
    <property type="entry name" value="DNA_pol3_alpha"/>
    <property type="match status" value="1"/>
</dbReference>
<dbReference type="SMART" id="SM00479">
    <property type="entry name" value="EXOIII"/>
    <property type="match status" value="1"/>
</dbReference>
<evidence type="ECO:0000256" key="10">
    <source>
        <dbReference type="ARBA" id="ARBA00022839"/>
    </source>
</evidence>
<dbReference type="CDD" id="cd07435">
    <property type="entry name" value="PHP_PolIIIA_POLC"/>
    <property type="match status" value="1"/>
</dbReference>
<dbReference type="EC" id="2.7.7.7" evidence="3 15"/>
<dbReference type="SMART" id="SM00481">
    <property type="entry name" value="POLIIIAc"/>
    <property type="match status" value="1"/>
</dbReference>
<dbReference type="PANTHER" id="PTHR32294">
    <property type="entry name" value="DNA POLYMERASE III SUBUNIT ALPHA"/>
    <property type="match status" value="1"/>
</dbReference>
<dbReference type="Pfam" id="PF02811">
    <property type="entry name" value="PHP"/>
    <property type="match status" value="1"/>
</dbReference>
<feature type="domain" description="Exonuclease" evidence="16">
    <location>
        <begin position="419"/>
        <end position="585"/>
    </location>
</feature>
<reference evidence="18 19" key="1">
    <citation type="submission" date="2018-04" db="EMBL/GenBank/DDBJ databases">
        <title>Genomic Encyclopedia of Type Strains, Phase IV (KMG-IV): sequencing the most valuable type-strain genomes for metagenomic binning, comparative biology and taxonomic classification.</title>
        <authorList>
            <person name="Goeker M."/>
        </authorList>
    </citation>
    <scope>NUCLEOTIDE SEQUENCE [LARGE SCALE GENOMIC DNA]</scope>
    <source>
        <strain evidence="18 19">DSM 28795</strain>
    </source>
</reference>
<dbReference type="NCBIfam" id="TIGR00573">
    <property type="entry name" value="dnaq"/>
    <property type="match status" value="1"/>
</dbReference>
<evidence type="ECO:0000256" key="4">
    <source>
        <dbReference type="ARBA" id="ARBA00022490"/>
    </source>
</evidence>
<dbReference type="SUPFAM" id="SSF53098">
    <property type="entry name" value="Ribonuclease H-like"/>
    <property type="match status" value="1"/>
</dbReference>
<dbReference type="Pfam" id="PF14480">
    <property type="entry name" value="DNA_pol3_a_NI"/>
    <property type="match status" value="1"/>
</dbReference>
<dbReference type="NCBIfam" id="TIGR01405">
    <property type="entry name" value="polC_Gram_pos"/>
    <property type="match status" value="1"/>
</dbReference>
<evidence type="ECO:0000256" key="7">
    <source>
        <dbReference type="ARBA" id="ARBA00022705"/>
    </source>
</evidence>
<comment type="subcellular location">
    <subcellularLocation>
        <location evidence="2 15">Cytoplasm</location>
    </subcellularLocation>
</comment>
<keyword evidence="9 15" id="KW-0378">Hydrolase</keyword>
<dbReference type="InterPro" id="IPR004013">
    <property type="entry name" value="PHP_dom"/>
</dbReference>
<keyword evidence="4 15" id="KW-0963">Cytoplasm</keyword>
<dbReference type="Gene3D" id="6.10.140.1510">
    <property type="match status" value="1"/>
</dbReference>
<evidence type="ECO:0000259" key="17">
    <source>
        <dbReference type="SMART" id="SM00481"/>
    </source>
</evidence>
<dbReference type="Proteomes" id="UP000245433">
    <property type="component" value="Unassembled WGS sequence"/>
</dbReference>
<dbReference type="InterPro" id="IPR012337">
    <property type="entry name" value="RNaseH-like_sf"/>
</dbReference>
<dbReference type="Gene3D" id="1.10.150.870">
    <property type="match status" value="1"/>
</dbReference>
<dbReference type="InterPro" id="IPR013520">
    <property type="entry name" value="Ribonucl_H"/>
</dbReference>
<keyword evidence="10 15" id="KW-0269">Exonuclease</keyword>
<dbReference type="Gene3D" id="3.30.420.10">
    <property type="entry name" value="Ribonuclease H-like superfamily/Ribonuclease H"/>
    <property type="match status" value="1"/>
</dbReference>
<dbReference type="Pfam" id="PF11490">
    <property type="entry name" value="DNA_pol3_a_NII"/>
    <property type="match status" value="1"/>
</dbReference>
<keyword evidence="7 15" id="KW-0235">DNA replication</keyword>
<dbReference type="Gene3D" id="1.10.150.700">
    <property type="entry name" value="PolC, middle finger domain"/>
    <property type="match status" value="1"/>
</dbReference>
<dbReference type="RefSeq" id="WP_089939457.1">
    <property type="nucleotide sequence ID" value="NZ_CAKOEX010000002.1"/>
</dbReference>
<gene>
    <name evidence="15" type="primary">polC</name>
    <name evidence="18" type="ORF">C7384_10221</name>
</gene>
<evidence type="ECO:0000256" key="15">
    <source>
        <dbReference type="HAMAP-Rule" id="MF_00356"/>
    </source>
</evidence>
<dbReference type="SUPFAM" id="SSF50249">
    <property type="entry name" value="Nucleic acid-binding proteins"/>
    <property type="match status" value="1"/>
</dbReference>
<comment type="function">
    <text evidence="1 15">Required for replicative DNA synthesis. This DNA polymerase also exhibits 3' to 5' exonuclease activity.</text>
</comment>
<dbReference type="Gene3D" id="2.40.50.140">
    <property type="entry name" value="Nucleic acid-binding proteins"/>
    <property type="match status" value="1"/>
</dbReference>
<dbReference type="GO" id="GO:0006261">
    <property type="term" value="P:DNA-templated DNA replication"/>
    <property type="evidence" value="ECO:0007669"/>
    <property type="project" value="UniProtKB-UniRule"/>
</dbReference>
<dbReference type="GO" id="GO:0003887">
    <property type="term" value="F:DNA-directed DNA polymerase activity"/>
    <property type="evidence" value="ECO:0007669"/>
    <property type="project" value="UniProtKB-UniRule"/>
</dbReference>
<evidence type="ECO:0000256" key="9">
    <source>
        <dbReference type="ARBA" id="ARBA00022801"/>
    </source>
</evidence>
<dbReference type="InterPro" id="IPR006308">
    <property type="entry name" value="Pol_III_a_PolC-type_gram_pos"/>
</dbReference>
<dbReference type="Pfam" id="PF01336">
    <property type="entry name" value="tRNA_anti-codon"/>
    <property type="match status" value="1"/>
</dbReference>
<dbReference type="FunFam" id="3.30.420.10:FF:000045">
    <property type="entry name" value="3'-5' exonuclease DinG"/>
    <property type="match status" value="1"/>
</dbReference>
<comment type="function">
    <text evidence="12">DNA polymerase III is a complex, multichain enzyme responsible for most of the replicative synthesis in bacteria. This DNA polymerase also exhibits 3' to 5' exonuclease activity. The alpha chain is the DNA polymerase.</text>
</comment>
<dbReference type="GO" id="GO:0003677">
    <property type="term" value="F:DNA binding"/>
    <property type="evidence" value="ECO:0007669"/>
    <property type="project" value="UniProtKB-UniRule"/>
</dbReference>
<dbReference type="CDD" id="cd06127">
    <property type="entry name" value="DEDDh"/>
    <property type="match status" value="1"/>
</dbReference>
<dbReference type="InterPro" id="IPR024754">
    <property type="entry name" value="DNA_PolC-like_N_II"/>
</dbReference>
<dbReference type="Pfam" id="PF00929">
    <property type="entry name" value="RNase_T"/>
    <property type="match status" value="1"/>
</dbReference>
<dbReference type="InterPro" id="IPR011708">
    <property type="entry name" value="DNA_pol3_alpha_NTPase_dom"/>
</dbReference>
<dbReference type="InterPro" id="IPR044923">
    <property type="entry name" value="PolC_middle_finger_sf"/>
</dbReference>
<keyword evidence="11 15" id="KW-0239">DNA-directed DNA polymerase</keyword>